<keyword evidence="1" id="KW-0472">Membrane</keyword>
<feature type="transmembrane region" description="Helical" evidence="1">
    <location>
        <begin position="77"/>
        <end position="94"/>
    </location>
</feature>
<dbReference type="AlphaFoldDB" id="A0A7W6H9A2"/>
<gene>
    <name evidence="3" type="ORF">GGR04_004613</name>
</gene>
<dbReference type="InterPro" id="IPR009936">
    <property type="entry name" value="DUF1468"/>
</dbReference>
<comment type="caution">
    <text evidence="3">The sequence shown here is derived from an EMBL/GenBank/DDBJ whole genome shotgun (WGS) entry which is preliminary data.</text>
</comment>
<evidence type="ECO:0000259" key="2">
    <source>
        <dbReference type="Pfam" id="PF07331"/>
    </source>
</evidence>
<name>A0A7W6H9A2_9HYPH</name>
<reference evidence="3 4" key="1">
    <citation type="submission" date="2020-08" db="EMBL/GenBank/DDBJ databases">
        <title>Genomic Encyclopedia of Type Strains, Phase IV (KMG-IV): sequencing the most valuable type-strain genomes for metagenomic binning, comparative biology and taxonomic classification.</title>
        <authorList>
            <person name="Goeker M."/>
        </authorList>
    </citation>
    <scope>NUCLEOTIDE SEQUENCE [LARGE SCALE GENOMIC DNA]</scope>
    <source>
        <strain evidence="3 4">DSM 102238</strain>
    </source>
</reference>
<feature type="domain" description="DUF1468" evidence="2">
    <location>
        <begin position="16"/>
        <end position="149"/>
    </location>
</feature>
<feature type="transmembrane region" description="Helical" evidence="1">
    <location>
        <begin position="47"/>
        <end position="65"/>
    </location>
</feature>
<organism evidence="3 4">
    <name type="scientific">Aureimonas pseudogalii</name>
    <dbReference type="NCBI Taxonomy" id="1744844"/>
    <lineage>
        <taxon>Bacteria</taxon>
        <taxon>Pseudomonadati</taxon>
        <taxon>Pseudomonadota</taxon>
        <taxon>Alphaproteobacteria</taxon>
        <taxon>Hyphomicrobiales</taxon>
        <taxon>Aurantimonadaceae</taxon>
        <taxon>Aureimonas</taxon>
    </lineage>
</organism>
<evidence type="ECO:0000256" key="1">
    <source>
        <dbReference type="SAM" id="Phobius"/>
    </source>
</evidence>
<protein>
    <submittedName>
        <fullName evidence="3">Putative membrane protein YqjE</fullName>
    </submittedName>
</protein>
<dbReference type="Pfam" id="PF07331">
    <property type="entry name" value="TctB"/>
    <property type="match status" value="1"/>
</dbReference>
<keyword evidence="1" id="KW-1133">Transmembrane helix</keyword>
<feature type="transmembrane region" description="Helical" evidence="1">
    <location>
        <begin position="100"/>
        <end position="117"/>
    </location>
</feature>
<evidence type="ECO:0000313" key="4">
    <source>
        <dbReference type="Proteomes" id="UP000542776"/>
    </source>
</evidence>
<keyword evidence="4" id="KW-1185">Reference proteome</keyword>
<evidence type="ECO:0000313" key="3">
    <source>
        <dbReference type="EMBL" id="MBB4000733.1"/>
    </source>
</evidence>
<keyword evidence="1" id="KW-0812">Transmembrane</keyword>
<dbReference type="Proteomes" id="UP000542776">
    <property type="component" value="Unassembled WGS sequence"/>
</dbReference>
<feature type="transmembrane region" description="Helical" evidence="1">
    <location>
        <begin position="12"/>
        <end position="32"/>
    </location>
</feature>
<proteinExistence type="predicted"/>
<dbReference type="EMBL" id="JACIEK010000028">
    <property type="protein sequence ID" value="MBB4000733.1"/>
    <property type="molecule type" value="Genomic_DNA"/>
</dbReference>
<dbReference type="RefSeq" id="WP_183202728.1">
    <property type="nucleotide sequence ID" value="NZ_JACIEK010000028.1"/>
</dbReference>
<feature type="transmembrane region" description="Helical" evidence="1">
    <location>
        <begin position="129"/>
        <end position="151"/>
    </location>
</feature>
<accession>A0A7W6H9A2</accession>
<sequence length="153" mass="15951">MRSASVAGKRDLPDLLAGVLLIGIGALGLWAGRSLAFGTPAMMGPGFLPRVMCGLLIAIGIFVLLKGVVKPAERMGLVNVKPLVILVVAIAGFAWASETLGFVVATVWLLVIGSLADQESRWKEIAISTAVLTAAGALVFIEGLGVQMPIWPF</sequence>